<keyword evidence="13 19" id="KW-0472">Membrane</keyword>
<dbReference type="EMBL" id="JAGFNZ010000001">
    <property type="protein sequence ID" value="MBW7571277.1"/>
    <property type="molecule type" value="Genomic_DNA"/>
</dbReference>
<evidence type="ECO:0000256" key="13">
    <source>
        <dbReference type="ARBA" id="ARBA00023136"/>
    </source>
</evidence>
<evidence type="ECO:0000256" key="1">
    <source>
        <dbReference type="ARBA" id="ARBA00001946"/>
    </source>
</evidence>
<evidence type="ECO:0000256" key="3">
    <source>
        <dbReference type="ARBA" id="ARBA00004663"/>
    </source>
</evidence>
<keyword evidence="9 19" id="KW-0808">Transferase</keyword>
<organism evidence="20 21">
    <name type="scientific">Caproiciproducens faecalis</name>
    <dbReference type="NCBI Taxonomy" id="2820301"/>
    <lineage>
        <taxon>Bacteria</taxon>
        <taxon>Bacillati</taxon>
        <taxon>Bacillota</taxon>
        <taxon>Clostridia</taxon>
        <taxon>Eubacteriales</taxon>
        <taxon>Acutalibacteraceae</taxon>
        <taxon>Caproiciproducens</taxon>
    </lineage>
</organism>
<evidence type="ECO:0000256" key="12">
    <source>
        <dbReference type="ARBA" id="ARBA00022989"/>
    </source>
</evidence>
<keyword evidence="21" id="KW-1185">Reference proteome</keyword>
<evidence type="ECO:0000256" key="8">
    <source>
        <dbReference type="ARBA" id="ARBA00022573"/>
    </source>
</evidence>
<evidence type="ECO:0000256" key="7">
    <source>
        <dbReference type="ARBA" id="ARBA00022475"/>
    </source>
</evidence>
<comment type="cofactor">
    <cofactor evidence="1 19">
        <name>Mg(2+)</name>
        <dbReference type="ChEBI" id="CHEBI:18420"/>
    </cofactor>
</comment>
<comment type="pathway">
    <text evidence="3 19">Cofactor biosynthesis; adenosylcobalamin biosynthesis; adenosylcobalamin from cob(II)yrinate a,c-diamide: step 7/7.</text>
</comment>
<dbReference type="EC" id="2.7.8.26" evidence="5 19"/>
<dbReference type="RefSeq" id="WP_219938492.1">
    <property type="nucleotide sequence ID" value="NZ_JAGFNZ010000001.1"/>
</dbReference>
<accession>A0ABS7DJL4</accession>
<dbReference type="HAMAP" id="MF_00719">
    <property type="entry name" value="CobS"/>
    <property type="match status" value="1"/>
</dbReference>
<comment type="subcellular location">
    <subcellularLocation>
        <location evidence="2 19">Cell membrane</location>
        <topology evidence="2 19">Multi-pass membrane protein</topology>
    </subcellularLocation>
</comment>
<evidence type="ECO:0000256" key="17">
    <source>
        <dbReference type="ARBA" id="ARBA00048623"/>
    </source>
</evidence>
<feature type="transmembrane region" description="Helical" evidence="19">
    <location>
        <begin position="62"/>
        <end position="85"/>
    </location>
</feature>
<dbReference type="InterPro" id="IPR003805">
    <property type="entry name" value="CobS"/>
</dbReference>
<evidence type="ECO:0000256" key="18">
    <source>
        <dbReference type="ARBA" id="ARBA00049504"/>
    </source>
</evidence>
<comment type="function">
    <text evidence="14 19">Joins adenosylcobinamide-GDP and alpha-ribazole to generate adenosylcobalamin (Ado-cobalamin). Also synthesizes adenosylcobalamin 5'-phosphate from adenosylcobinamide-GDP and alpha-ribazole 5'-phosphate.</text>
</comment>
<keyword evidence="7 19" id="KW-1003">Cell membrane</keyword>
<keyword evidence="11 19" id="KW-0460">Magnesium</keyword>
<proteinExistence type="inferred from homology"/>
<protein>
    <recommendedName>
        <fullName evidence="6 19">Adenosylcobinamide-GDP ribazoletransferase</fullName>
        <ecNumber evidence="5 19">2.7.8.26</ecNumber>
    </recommendedName>
    <alternativeName>
        <fullName evidence="16 19">Cobalamin synthase</fullName>
    </alternativeName>
    <alternativeName>
        <fullName evidence="15 19">Cobalamin-5'-phosphate synthase</fullName>
    </alternativeName>
</protein>
<feature type="transmembrane region" description="Helical" evidence="19">
    <location>
        <begin position="31"/>
        <end position="50"/>
    </location>
</feature>
<evidence type="ECO:0000256" key="6">
    <source>
        <dbReference type="ARBA" id="ARBA00015850"/>
    </source>
</evidence>
<comment type="similarity">
    <text evidence="4 19">Belongs to the CobS family.</text>
</comment>
<evidence type="ECO:0000256" key="16">
    <source>
        <dbReference type="ARBA" id="ARBA00032853"/>
    </source>
</evidence>
<comment type="catalytic activity">
    <reaction evidence="17 19">
        <text>alpha-ribazole + adenosylcob(III)inamide-GDP = adenosylcob(III)alamin + GMP + H(+)</text>
        <dbReference type="Rhea" id="RHEA:16049"/>
        <dbReference type="ChEBI" id="CHEBI:10329"/>
        <dbReference type="ChEBI" id="CHEBI:15378"/>
        <dbReference type="ChEBI" id="CHEBI:18408"/>
        <dbReference type="ChEBI" id="CHEBI:58115"/>
        <dbReference type="ChEBI" id="CHEBI:60487"/>
        <dbReference type="EC" id="2.7.8.26"/>
    </reaction>
</comment>
<gene>
    <name evidence="19" type="primary">cobS</name>
    <name evidence="20" type="ORF">J5W02_00485</name>
</gene>
<feature type="transmembrane region" description="Helical" evidence="19">
    <location>
        <begin position="234"/>
        <end position="255"/>
    </location>
</feature>
<evidence type="ECO:0000313" key="20">
    <source>
        <dbReference type="EMBL" id="MBW7571277.1"/>
    </source>
</evidence>
<sequence>MSVLRSMIISFSIYSKIPVPQLEWDDRDMKYVLCFFPWVGAVIGVLTVLWGTLCRSLELGTVLYAAVGTAIPILISGGFHVDGFMDTMDAFHSYQPREKKLEILKDSHIGAFSVIQIVIYYLIYFGAYSEIDQPRALAVVGTGFFLSRTLSGIGVVTFPNAKNEGLLFLFSSKAHEKTVKISLYIQLVLCVAAMLWLSLWTGIAVTAGALLTFFYYRHRCFRELGGITGDTCGYFVTVCEGVTVVATAICCIAGLV</sequence>
<evidence type="ECO:0000256" key="5">
    <source>
        <dbReference type="ARBA" id="ARBA00013200"/>
    </source>
</evidence>
<feature type="transmembrane region" description="Helical" evidence="19">
    <location>
        <begin position="181"/>
        <end position="214"/>
    </location>
</feature>
<reference evidence="20 21" key="1">
    <citation type="submission" date="2021-03" db="EMBL/GenBank/DDBJ databases">
        <title>Caproiciproducens sp. nov. isolated from feces of cow.</title>
        <authorList>
            <person name="Choi J.-Y."/>
        </authorList>
    </citation>
    <scope>NUCLEOTIDE SEQUENCE [LARGE SCALE GENOMIC DNA]</scope>
    <source>
        <strain evidence="20 21">AGMB10547</strain>
    </source>
</reference>
<keyword evidence="12 19" id="KW-1133">Transmembrane helix</keyword>
<evidence type="ECO:0000256" key="14">
    <source>
        <dbReference type="ARBA" id="ARBA00025228"/>
    </source>
</evidence>
<dbReference type="Proteomes" id="UP000719942">
    <property type="component" value="Unassembled WGS sequence"/>
</dbReference>
<evidence type="ECO:0000256" key="15">
    <source>
        <dbReference type="ARBA" id="ARBA00032605"/>
    </source>
</evidence>
<evidence type="ECO:0000313" key="21">
    <source>
        <dbReference type="Proteomes" id="UP000719942"/>
    </source>
</evidence>
<feature type="transmembrane region" description="Helical" evidence="19">
    <location>
        <begin position="136"/>
        <end position="160"/>
    </location>
</feature>
<comment type="caution">
    <text evidence="20">The sequence shown here is derived from an EMBL/GenBank/DDBJ whole genome shotgun (WGS) entry which is preliminary data.</text>
</comment>
<dbReference type="Pfam" id="PF02654">
    <property type="entry name" value="CobS"/>
    <property type="match status" value="1"/>
</dbReference>
<evidence type="ECO:0000256" key="19">
    <source>
        <dbReference type="HAMAP-Rule" id="MF_00719"/>
    </source>
</evidence>
<dbReference type="PANTHER" id="PTHR34148">
    <property type="entry name" value="ADENOSYLCOBINAMIDE-GDP RIBAZOLETRANSFERASE"/>
    <property type="match status" value="1"/>
</dbReference>
<evidence type="ECO:0000256" key="4">
    <source>
        <dbReference type="ARBA" id="ARBA00010561"/>
    </source>
</evidence>
<evidence type="ECO:0000256" key="2">
    <source>
        <dbReference type="ARBA" id="ARBA00004651"/>
    </source>
</evidence>
<evidence type="ECO:0000256" key="10">
    <source>
        <dbReference type="ARBA" id="ARBA00022692"/>
    </source>
</evidence>
<name>A0ABS7DJL4_9FIRM</name>
<comment type="catalytic activity">
    <reaction evidence="18 19">
        <text>alpha-ribazole 5'-phosphate + adenosylcob(III)inamide-GDP = adenosylcob(III)alamin 5'-phosphate + GMP + H(+)</text>
        <dbReference type="Rhea" id="RHEA:23560"/>
        <dbReference type="ChEBI" id="CHEBI:15378"/>
        <dbReference type="ChEBI" id="CHEBI:57918"/>
        <dbReference type="ChEBI" id="CHEBI:58115"/>
        <dbReference type="ChEBI" id="CHEBI:60487"/>
        <dbReference type="ChEBI" id="CHEBI:60493"/>
        <dbReference type="EC" id="2.7.8.26"/>
    </reaction>
</comment>
<evidence type="ECO:0000256" key="9">
    <source>
        <dbReference type="ARBA" id="ARBA00022679"/>
    </source>
</evidence>
<feature type="transmembrane region" description="Helical" evidence="19">
    <location>
        <begin position="106"/>
        <end position="124"/>
    </location>
</feature>
<keyword evidence="10 19" id="KW-0812">Transmembrane</keyword>
<dbReference type="PANTHER" id="PTHR34148:SF1">
    <property type="entry name" value="ADENOSYLCOBINAMIDE-GDP RIBAZOLETRANSFERASE"/>
    <property type="match status" value="1"/>
</dbReference>
<evidence type="ECO:0000256" key="11">
    <source>
        <dbReference type="ARBA" id="ARBA00022842"/>
    </source>
</evidence>
<keyword evidence="8 19" id="KW-0169">Cobalamin biosynthesis</keyword>